<evidence type="ECO:0000313" key="4">
    <source>
        <dbReference type="Proteomes" id="UP000766550"/>
    </source>
</evidence>
<keyword evidence="1" id="KW-0812">Transmembrane</keyword>
<accession>A0A8J7Y9Y7</accession>
<keyword evidence="4" id="KW-1185">Reference proteome</keyword>
<evidence type="ECO:0000256" key="1">
    <source>
        <dbReference type="SAM" id="Phobius"/>
    </source>
</evidence>
<proteinExistence type="predicted"/>
<feature type="transmembrane region" description="Helical" evidence="1">
    <location>
        <begin position="22"/>
        <end position="40"/>
    </location>
</feature>
<reference evidence="3 4" key="1">
    <citation type="submission" date="2021-06" db="EMBL/GenBank/DDBJ databases">
        <title>New haloarchaea isolates fom saline soil.</title>
        <authorList>
            <person name="Duran-Viseras A."/>
            <person name="Sanchez-Porro C.S."/>
            <person name="Ventosa A."/>
        </authorList>
    </citation>
    <scope>NUCLEOTIDE SEQUENCE [LARGE SCALE GENOMIC DNA]</scope>
    <source>
        <strain evidence="3 4">JCM 183640</strain>
    </source>
</reference>
<feature type="transmembrane region" description="Helical" evidence="1">
    <location>
        <begin position="46"/>
        <end position="64"/>
    </location>
</feature>
<dbReference type="Pfam" id="PF25939">
    <property type="entry name" value="DUF7982"/>
    <property type="match status" value="2"/>
</dbReference>
<dbReference type="EMBL" id="JAHQXF010000001">
    <property type="protein sequence ID" value="MBV0923974.1"/>
    <property type="molecule type" value="Genomic_DNA"/>
</dbReference>
<gene>
    <name evidence="3" type="ORF">KTS45_07130</name>
</gene>
<keyword evidence="1" id="KW-0472">Membrane</keyword>
<dbReference type="OrthoDB" id="214277at2157"/>
<dbReference type="InterPro" id="IPR058288">
    <property type="entry name" value="DUF7982"/>
</dbReference>
<evidence type="ECO:0000259" key="2">
    <source>
        <dbReference type="Pfam" id="PF25939"/>
    </source>
</evidence>
<feature type="domain" description="DUF7982" evidence="2">
    <location>
        <begin position="16"/>
        <end position="108"/>
    </location>
</feature>
<evidence type="ECO:0000313" key="3">
    <source>
        <dbReference type="EMBL" id="MBV0923974.1"/>
    </source>
</evidence>
<dbReference type="AlphaFoldDB" id="A0A8J7Y9Y7"/>
<feature type="domain" description="DUF7982" evidence="2">
    <location>
        <begin position="115"/>
        <end position="216"/>
    </location>
</feature>
<dbReference type="RefSeq" id="WP_162317057.1">
    <property type="nucleotide sequence ID" value="NZ_JAHQXF010000001.1"/>
</dbReference>
<sequence length="217" mass="22677">MDNSAHVAAGGRLRDRFGERDPASLFAVLGVLLLAGGVAVPDFETLLFAWGGTALFAAFLLRVVTRTVTLPAAVTTDVHATMARNARRLTGGGSSRYVPEDGSVALAVDGSERRLDPVGERLLATVDDAPDATVEERLPVLVDALVNDLELAGRASAVPVEGGVEVTVTDSRVGTDELFDHPVASVLGVGLVRVVGGPVRVEPVAEGEQLILTCRFE</sequence>
<keyword evidence="1" id="KW-1133">Transmembrane helix</keyword>
<comment type="caution">
    <text evidence="3">The sequence shown here is derived from an EMBL/GenBank/DDBJ whole genome shotgun (WGS) entry which is preliminary data.</text>
</comment>
<name>A0A8J7Y9Y7_9EURY</name>
<protein>
    <recommendedName>
        <fullName evidence="2">DUF7982 domain-containing protein</fullName>
    </recommendedName>
</protein>
<organism evidence="3 4">
    <name type="scientific">Haloarcula limicola</name>
    <dbReference type="NCBI Taxonomy" id="1429915"/>
    <lineage>
        <taxon>Archaea</taxon>
        <taxon>Methanobacteriati</taxon>
        <taxon>Methanobacteriota</taxon>
        <taxon>Stenosarchaea group</taxon>
        <taxon>Halobacteria</taxon>
        <taxon>Halobacteriales</taxon>
        <taxon>Haloarculaceae</taxon>
        <taxon>Haloarcula</taxon>
    </lineage>
</organism>
<dbReference type="Proteomes" id="UP000766550">
    <property type="component" value="Unassembled WGS sequence"/>
</dbReference>